<reference evidence="1 2" key="1">
    <citation type="submission" date="2015-04" db="EMBL/GenBank/DDBJ databases">
        <authorList>
            <person name="Syromyatnikov M.Y."/>
            <person name="Popov V.N."/>
        </authorList>
    </citation>
    <scope>NUCLEOTIDE SEQUENCE [LARGE SCALE GENOMIC DNA]</scope>
</reference>
<keyword evidence="2" id="KW-1185">Reference proteome</keyword>
<proteinExistence type="predicted"/>
<organism evidence="1 2">
    <name type="scientific">Clunio marinus</name>
    <dbReference type="NCBI Taxonomy" id="568069"/>
    <lineage>
        <taxon>Eukaryota</taxon>
        <taxon>Metazoa</taxon>
        <taxon>Ecdysozoa</taxon>
        <taxon>Arthropoda</taxon>
        <taxon>Hexapoda</taxon>
        <taxon>Insecta</taxon>
        <taxon>Pterygota</taxon>
        <taxon>Neoptera</taxon>
        <taxon>Endopterygota</taxon>
        <taxon>Diptera</taxon>
        <taxon>Nematocera</taxon>
        <taxon>Chironomoidea</taxon>
        <taxon>Chironomidae</taxon>
        <taxon>Clunio</taxon>
    </lineage>
</organism>
<sequence>MFVKINQYLCSEEVKKILESFILKAEKFFSETRQQFSSSTQTPPNSAFFSMDLFRNTLV</sequence>
<accession>A0A1J1IYN2</accession>
<evidence type="ECO:0000313" key="2">
    <source>
        <dbReference type="Proteomes" id="UP000183832"/>
    </source>
</evidence>
<dbReference type="EMBL" id="CVRI01000063">
    <property type="protein sequence ID" value="CRL04262.1"/>
    <property type="molecule type" value="Genomic_DNA"/>
</dbReference>
<dbReference type="Proteomes" id="UP000183832">
    <property type="component" value="Unassembled WGS sequence"/>
</dbReference>
<gene>
    <name evidence="1" type="ORF">CLUMA_CG017361</name>
</gene>
<dbReference type="AlphaFoldDB" id="A0A1J1IYN2"/>
<name>A0A1J1IYN2_9DIPT</name>
<evidence type="ECO:0000313" key="1">
    <source>
        <dbReference type="EMBL" id="CRL04262.1"/>
    </source>
</evidence>
<protein>
    <submittedName>
        <fullName evidence="1">CLUMA_CG017361, isoform A</fullName>
    </submittedName>
</protein>